<dbReference type="Gene3D" id="1.10.10.10">
    <property type="entry name" value="Winged helix-like DNA-binding domain superfamily/Winged helix DNA-binding domain"/>
    <property type="match status" value="1"/>
</dbReference>
<dbReference type="InterPro" id="IPR036388">
    <property type="entry name" value="WH-like_DNA-bd_sf"/>
</dbReference>
<dbReference type="Pfam" id="PF03861">
    <property type="entry name" value="ANTAR"/>
    <property type="match status" value="1"/>
</dbReference>
<dbReference type="Proteomes" id="UP001652445">
    <property type="component" value="Unassembled WGS sequence"/>
</dbReference>
<accession>A0ABT2UI68</accession>
<sequence length="186" mass="21318">MKSLLVFFSDSCQPAAHMIDCLNAIGMDVISVYEAEDLTVKTYEPDGIILCCTEQRLNVWLDVLARQFELPVWWWCQSSGFMTGPAHHIEGILTSSMSPPELQWALVVGLNNYENRRSVQRQIEQLQEKLDERKLIERAKGILVKTTGMSEDEAFKYLRNKAMKERKKMAAISSTIVDLYGPLMER</sequence>
<evidence type="ECO:0000313" key="3">
    <source>
        <dbReference type="Proteomes" id="UP001652445"/>
    </source>
</evidence>
<protein>
    <submittedName>
        <fullName evidence="2">ANTAR domain-containing protein</fullName>
    </submittedName>
</protein>
<proteinExistence type="predicted"/>
<organism evidence="2 3">
    <name type="scientific">Paenibacillus baimaensis</name>
    <dbReference type="NCBI Taxonomy" id="2982185"/>
    <lineage>
        <taxon>Bacteria</taxon>
        <taxon>Bacillati</taxon>
        <taxon>Bacillota</taxon>
        <taxon>Bacilli</taxon>
        <taxon>Bacillales</taxon>
        <taxon>Paenibacillaceae</taxon>
        <taxon>Paenibacillus</taxon>
    </lineage>
</organism>
<dbReference type="RefSeq" id="WP_076233714.1">
    <property type="nucleotide sequence ID" value="NZ_JAOQIO010000084.1"/>
</dbReference>
<dbReference type="InterPro" id="IPR011006">
    <property type="entry name" value="CheY-like_superfamily"/>
</dbReference>
<dbReference type="EMBL" id="JAOQIO010000084">
    <property type="protein sequence ID" value="MCU6794318.1"/>
    <property type="molecule type" value="Genomic_DNA"/>
</dbReference>
<dbReference type="SUPFAM" id="SSF52172">
    <property type="entry name" value="CheY-like"/>
    <property type="match status" value="1"/>
</dbReference>
<dbReference type="InterPro" id="IPR005561">
    <property type="entry name" value="ANTAR"/>
</dbReference>
<keyword evidence="3" id="KW-1185">Reference proteome</keyword>
<dbReference type="SMART" id="SM01012">
    <property type="entry name" value="ANTAR"/>
    <property type="match status" value="1"/>
</dbReference>
<name>A0ABT2UI68_9BACL</name>
<feature type="domain" description="ANTAR" evidence="1">
    <location>
        <begin position="116"/>
        <end position="177"/>
    </location>
</feature>
<gene>
    <name evidence="2" type="ORF">OB236_19625</name>
</gene>
<evidence type="ECO:0000259" key="1">
    <source>
        <dbReference type="PROSITE" id="PS50921"/>
    </source>
</evidence>
<reference evidence="2 3" key="1">
    <citation type="submission" date="2022-09" db="EMBL/GenBank/DDBJ databases">
        <authorList>
            <person name="Han X.L."/>
            <person name="Wang Q."/>
            <person name="Lu T."/>
        </authorList>
    </citation>
    <scope>NUCLEOTIDE SEQUENCE [LARGE SCALE GENOMIC DNA]</scope>
    <source>
        <strain evidence="2 3">WQ 127069</strain>
    </source>
</reference>
<evidence type="ECO:0000313" key="2">
    <source>
        <dbReference type="EMBL" id="MCU6794318.1"/>
    </source>
</evidence>
<dbReference type="PROSITE" id="PS50921">
    <property type="entry name" value="ANTAR"/>
    <property type="match status" value="1"/>
</dbReference>
<comment type="caution">
    <text evidence="2">The sequence shown here is derived from an EMBL/GenBank/DDBJ whole genome shotgun (WGS) entry which is preliminary data.</text>
</comment>